<protein>
    <recommendedName>
        <fullName evidence="3">CdiI immunity protein domain-containing protein</fullName>
    </recommendedName>
</protein>
<comment type="caution">
    <text evidence="1">The sequence shown here is derived from an EMBL/GenBank/DDBJ whole genome shotgun (WGS) entry which is preliminary data.</text>
</comment>
<name>A0ABN2TLN3_9ACTN</name>
<dbReference type="RefSeq" id="WP_344663792.1">
    <property type="nucleotide sequence ID" value="NZ_BAAAQN010000002.1"/>
</dbReference>
<organism evidence="1 2">
    <name type="scientific">Catenulispora yoronensis</name>
    <dbReference type="NCBI Taxonomy" id="450799"/>
    <lineage>
        <taxon>Bacteria</taxon>
        <taxon>Bacillati</taxon>
        <taxon>Actinomycetota</taxon>
        <taxon>Actinomycetes</taxon>
        <taxon>Catenulisporales</taxon>
        <taxon>Catenulisporaceae</taxon>
        <taxon>Catenulispora</taxon>
    </lineage>
</organism>
<dbReference type="EMBL" id="BAAAQN010000002">
    <property type="protein sequence ID" value="GAA2013219.1"/>
    <property type="molecule type" value="Genomic_DNA"/>
</dbReference>
<reference evidence="1 2" key="1">
    <citation type="journal article" date="2019" name="Int. J. Syst. Evol. Microbiol.">
        <title>The Global Catalogue of Microorganisms (GCM) 10K type strain sequencing project: providing services to taxonomists for standard genome sequencing and annotation.</title>
        <authorList>
            <consortium name="The Broad Institute Genomics Platform"/>
            <consortium name="The Broad Institute Genome Sequencing Center for Infectious Disease"/>
            <person name="Wu L."/>
            <person name="Ma J."/>
        </authorList>
    </citation>
    <scope>NUCLEOTIDE SEQUENCE [LARGE SCALE GENOMIC DNA]</scope>
    <source>
        <strain evidence="1 2">JCM 16014</strain>
    </source>
</reference>
<evidence type="ECO:0008006" key="3">
    <source>
        <dbReference type="Google" id="ProtNLM"/>
    </source>
</evidence>
<sequence length="198" mass="21691">MGFNGEVLVGRGEAFIGAIDRFWNWYEEVLADWPLRDGWHAVHVRTPAFGDELAELAQAVDGPILACWVFESDLGHVRGISDAGQWEAWLNPAYAAQLHAMTAVDEENSDGSYPSGTPRRQARREQLEMEYAAELDADRPAAARAAAAWAAQSGLHVDAAHLEEILATRWELFAQRGFFAMLAVLGLADPKDKGSEAG</sequence>
<evidence type="ECO:0000313" key="1">
    <source>
        <dbReference type="EMBL" id="GAA2013219.1"/>
    </source>
</evidence>
<keyword evidence="2" id="KW-1185">Reference proteome</keyword>
<gene>
    <name evidence="1" type="ORF">GCM10009839_04850</name>
</gene>
<proteinExistence type="predicted"/>
<accession>A0ABN2TLN3</accession>
<evidence type="ECO:0000313" key="2">
    <source>
        <dbReference type="Proteomes" id="UP001500751"/>
    </source>
</evidence>
<dbReference type="Proteomes" id="UP001500751">
    <property type="component" value="Unassembled WGS sequence"/>
</dbReference>